<feature type="region of interest" description="Disordered" evidence="1">
    <location>
        <begin position="98"/>
        <end position="180"/>
    </location>
</feature>
<organism evidence="2 3">
    <name type="scientific">Conchiformibius kuhniae</name>
    <dbReference type="NCBI Taxonomy" id="211502"/>
    <lineage>
        <taxon>Bacteria</taxon>
        <taxon>Pseudomonadati</taxon>
        <taxon>Pseudomonadota</taxon>
        <taxon>Betaproteobacteria</taxon>
        <taxon>Neisseriales</taxon>
        <taxon>Neisseriaceae</taxon>
        <taxon>Conchiformibius</taxon>
    </lineage>
</organism>
<proteinExistence type="predicted"/>
<keyword evidence="3" id="KW-1185">Reference proteome</keyword>
<feature type="compositionally biased region" description="Pro residues" evidence="1">
    <location>
        <begin position="127"/>
        <end position="136"/>
    </location>
</feature>
<reference evidence="2" key="2">
    <citation type="journal article" date="2022" name="Res Sq">
        <title>Evolution of multicellular longitudinally dividing oral cavity symbionts (Neisseriaceae).</title>
        <authorList>
            <person name="Nyongesa S."/>
            <person name="Weber P."/>
            <person name="Bernet E."/>
            <person name="Pullido F."/>
            <person name="Nieckarz M."/>
            <person name="Delaby M."/>
            <person name="Nieves C."/>
            <person name="Viehboeck T."/>
            <person name="Krause N."/>
            <person name="Rivera-Millot A."/>
            <person name="Nakamura A."/>
            <person name="Vischer N."/>
            <person name="VanNieuwenhze M."/>
            <person name="Brun Y."/>
            <person name="Cava F."/>
            <person name="Bulgheresi S."/>
            <person name="Veyrier F."/>
        </authorList>
    </citation>
    <scope>NUCLEOTIDE SEQUENCE</scope>
    <source>
        <strain evidence="2">17694</strain>
    </source>
</reference>
<accession>A0A8T9MUA1</accession>
<dbReference type="EMBL" id="CP091521">
    <property type="protein sequence ID" value="UOP04415.1"/>
    <property type="molecule type" value="Genomic_DNA"/>
</dbReference>
<gene>
    <name evidence="2" type="ORF">LVJ77_08920</name>
</gene>
<feature type="compositionally biased region" description="Low complexity" evidence="1">
    <location>
        <begin position="137"/>
        <end position="147"/>
    </location>
</feature>
<protein>
    <submittedName>
        <fullName evidence="2">Uncharacterized protein</fullName>
    </submittedName>
</protein>
<feature type="region of interest" description="Disordered" evidence="1">
    <location>
        <begin position="1"/>
        <end position="82"/>
    </location>
</feature>
<evidence type="ECO:0000313" key="3">
    <source>
        <dbReference type="Proteomes" id="UP000831534"/>
    </source>
</evidence>
<dbReference type="Proteomes" id="UP000831534">
    <property type="component" value="Chromosome"/>
</dbReference>
<sequence length="180" mass="18444">MSASTHLQERIMNPQHHPATEHVLHPLTGEAPALDEQAAQNSPDSAVQPPVEEPAEAAPLQNSGGSYTTAPAATSGSPLLWGLGAAGLIGTAAVLAKSGSDKNPTANHPPPTATPRLPRPFPRRRPPPNPSSPCTPLPQTTSSTLPNPDKPPSASAAKCTMPKTATPLPCTSAKHTTTPP</sequence>
<evidence type="ECO:0000313" key="2">
    <source>
        <dbReference type="EMBL" id="UOP04415.1"/>
    </source>
</evidence>
<feature type="compositionally biased region" description="Pro residues" evidence="1">
    <location>
        <begin position="107"/>
        <end position="120"/>
    </location>
</feature>
<feature type="compositionally biased region" description="Polar residues" evidence="1">
    <location>
        <begin position="60"/>
        <end position="75"/>
    </location>
</feature>
<name>A0A8T9MUA1_9NEIS</name>
<evidence type="ECO:0000256" key="1">
    <source>
        <dbReference type="SAM" id="MobiDB-lite"/>
    </source>
</evidence>
<dbReference type="AlphaFoldDB" id="A0A8T9MUA1"/>
<reference evidence="2" key="1">
    <citation type="submission" date="2021-12" db="EMBL/GenBank/DDBJ databases">
        <authorList>
            <person name="Veyrier F.J."/>
        </authorList>
    </citation>
    <scope>NUCLEOTIDE SEQUENCE</scope>
    <source>
        <strain evidence="2">17694</strain>
    </source>
</reference>